<accession>A0A482T099</accession>
<feature type="domain" description="tRNA-guanine(15) transglycosylase-like" evidence="2">
    <location>
        <begin position="107"/>
        <end position="376"/>
    </location>
</feature>
<dbReference type="GO" id="GO:0002099">
    <property type="term" value="P:tRNA wobble guanine modification"/>
    <property type="evidence" value="ECO:0007669"/>
    <property type="project" value="TreeGrafter"/>
</dbReference>
<dbReference type="NCBIfam" id="TIGR00449">
    <property type="entry name" value="tgt_general"/>
    <property type="match status" value="1"/>
</dbReference>
<dbReference type="EMBL" id="RZHH01000003">
    <property type="protein sequence ID" value="RYJ08306.1"/>
    <property type="molecule type" value="Genomic_DNA"/>
</dbReference>
<dbReference type="InterPro" id="IPR002616">
    <property type="entry name" value="tRNA_ribo_trans-like"/>
</dbReference>
<dbReference type="AlphaFoldDB" id="A0A482T099"/>
<evidence type="ECO:0000256" key="1">
    <source>
        <dbReference type="ARBA" id="ARBA00022694"/>
    </source>
</evidence>
<evidence type="ECO:0000313" key="4">
    <source>
        <dbReference type="Proteomes" id="UP000294028"/>
    </source>
</evidence>
<dbReference type="GO" id="GO:0016757">
    <property type="term" value="F:glycosyltransferase activity"/>
    <property type="evidence" value="ECO:0007669"/>
    <property type="project" value="UniProtKB-KW"/>
</dbReference>
<dbReference type="Gene3D" id="3.20.20.105">
    <property type="entry name" value="Queuine tRNA-ribosyltransferase-like"/>
    <property type="match status" value="1"/>
</dbReference>
<protein>
    <submittedName>
        <fullName evidence="3">tRNA-guanine transglycosylase</fullName>
        <ecNumber evidence="3">2.4.2.-</ecNumber>
    </submittedName>
</protein>
<keyword evidence="3" id="KW-0808">Transferase</keyword>
<dbReference type="PANTHER" id="PTHR46499">
    <property type="entry name" value="QUEUINE TRNA-RIBOSYLTRANSFERASE"/>
    <property type="match status" value="1"/>
</dbReference>
<dbReference type="Pfam" id="PF01702">
    <property type="entry name" value="TGT"/>
    <property type="match status" value="1"/>
</dbReference>
<dbReference type="SUPFAM" id="SSF51713">
    <property type="entry name" value="tRNA-guanine transglycosylase"/>
    <property type="match status" value="1"/>
</dbReference>
<name>A0A482T099_9EURY</name>
<dbReference type="GO" id="GO:0005737">
    <property type="term" value="C:cytoplasm"/>
    <property type="evidence" value="ECO:0007669"/>
    <property type="project" value="TreeGrafter"/>
</dbReference>
<proteinExistence type="predicted"/>
<sequence length="405" mass="45425">MEFTISTVTGEGRAANLEIRGSKLPTPHLFPVVNFYCGGTRRSLFGGGIFRTIKEFATNSPKVAFGTDYSPYFQGVMTSVSSLTDFRTNESRLQDYLSVPLKKRPEFDKFSGVLFVDSGGYKILQKGSIQGTNFSLPGNQQTIYGLQRGFDADIAVNLDTPLSPDDTFEQRRTKMKTTVRYAEEFATLSTSSIETRYLTVHGYSQSMVNQYFTMLDRVFPTPLTDWFDGIAIGSLVPLRNNATELIRSVRAVKRNLRQRGLAGLPIHVFGIAGQVMPLLACLGVDSFDSASYLHSAINGKYFTSFFDSVKLRNADLSRCHCPVCSTPELVSRMRGNTEYQKDILGPVAIHNLIVQKQELERIRKHLHSGDPDQLGSYLERQYRDQPSLRKAALRIINDTLRPIIQ</sequence>
<keyword evidence="3" id="KW-0328">Glycosyltransferase</keyword>
<evidence type="ECO:0000313" key="3">
    <source>
        <dbReference type="EMBL" id="RYJ08306.1"/>
    </source>
</evidence>
<organism evidence="3 4">
    <name type="scientific">Halogeometricum borinquense</name>
    <dbReference type="NCBI Taxonomy" id="60847"/>
    <lineage>
        <taxon>Archaea</taxon>
        <taxon>Methanobacteriati</taxon>
        <taxon>Methanobacteriota</taxon>
        <taxon>Stenosarchaea group</taxon>
        <taxon>Halobacteria</taxon>
        <taxon>Halobacteriales</taxon>
        <taxon>Haloferacaceae</taxon>
        <taxon>Halogeometricum</taxon>
    </lineage>
</organism>
<dbReference type="Proteomes" id="UP000294028">
    <property type="component" value="Unassembled WGS sequence"/>
</dbReference>
<dbReference type="PANTHER" id="PTHR46499:SF1">
    <property type="entry name" value="QUEUINE TRNA-RIBOSYLTRANSFERASE"/>
    <property type="match status" value="1"/>
</dbReference>
<gene>
    <name evidence="3" type="ORF">ELS19_17270</name>
</gene>
<dbReference type="InterPro" id="IPR050076">
    <property type="entry name" value="ArchSynthase1/Queuine_TRR"/>
</dbReference>
<dbReference type="EC" id="2.4.2.-" evidence="3"/>
<reference evidence="3 4" key="1">
    <citation type="submission" date="2018-12" db="EMBL/GenBank/DDBJ databases">
        <title>Genome analysis provides insights into bioremediation potentialities of Halogeometricum borinquense strain N11.</title>
        <authorList>
            <person name="Najjari A."/>
            <person name="Youssef N."/>
            <person name="Fhoula I."/>
            <person name="Ben Dhia O."/>
            <person name="Mahjoubi M."/>
            <person name="Ouzari H.I."/>
            <person name="Cherif A."/>
        </authorList>
    </citation>
    <scope>NUCLEOTIDE SEQUENCE [LARGE SCALE GENOMIC DNA]</scope>
    <source>
        <strain evidence="3 4">N11</strain>
    </source>
</reference>
<dbReference type="InterPro" id="IPR036511">
    <property type="entry name" value="TGT-like_sf"/>
</dbReference>
<keyword evidence="1" id="KW-0819">tRNA processing</keyword>
<comment type="caution">
    <text evidence="3">The sequence shown here is derived from an EMBL/GenBank/DDBJ whole genome shotgun (WGS) entry which is preliminary data.</text>
</comment>
<evidence type="ECO:0000259" key="2">
    <source>
        <dbReference type="Pfam" id="PF01702"/>
    </source>
</evidence>